<evidence type="ECO:0000259" key="17">
    <source>
        <dbReference type="PROSITE" id="PS50885"/>
    </source>
</evidence>
<dbReference type="AlphaFoldDB" id="A0A975JFT3"/>
<evidence type="ECO:0000313" key="18">
    <source>
        <dbReference type="EMBL" id="QUJ77731.1"/>
    </source>
</evidence>
<protein>
    <recommendedName>
        <fullName evidence="3">histidine kinase</fullName>
        <ecNumber evidence="3">2.7.13.3</ecNumber>
    </recommendedName>
</protein>
<feature type="domain" description="Histidine kinase" evidence="16">
    <location>
        <begin position="231"/>
        <end position="430"/>
    </location>
</feature>
<evidence type="ECO:0000256" key="2">
    <source>
        <dbReference type="ARBA" id="ARBA00004429"/>
    </source>
</evidence>
<dbReference type="RefSeq" id="WP_212705924.1">
    <property type="nucleotide sequence ID" value="NZ_CP073581.1"/>
</dbReference>
<dbReference type="Pfam" id="PF00672">
    <property type="entry name" value="HAMP"/>
    <property type="match status" value="1"/>
</dbReference>
<evidence type="ECO:0000256" key="1">
    <source>
        <dbReference type="ARBA" id="ARBA00000085"/>
    </source>
</evidence>
<dbReference type="SUPFAM" id="SSF55874">
    <property type="entry name" value="ATPase domain of HSP90 chaperone/DNA topoisomerase II/histidine kinase"/>
    <property type="match status" value="1"/>
</dbReference>
<comment type="subcellular location">
    <subcellularLocation>
        <location evidence="2">Cell inner membrane</location>
        <topology evidence="2">Multi-pass membrane protein</topology>
    </subcellularLocation>
</comment>
<dbReference type="InterPro" id="IPR004358">
    <property type="entry name" value="Sig_transdc_His_kin-like_C"/>
</dbReference>
<accession>A0A975JFT3</accession>
<evidence type="ECO:0000256" key="3">
    <source>
        <dbReference type="ARBA" id="ARBA00012438"/>
    </source>
</evidence>
<feature type="domain" description="HAMP" evidence="17">
    <location>
        <begin position="172"/>
        <end position="223"/>
    </location>
</feature>
<dbReference type="InterPro" id="IPR050980">
    <property type="entry name" value="2C_sensor_his_kinase"/>
</dbReference>
<comment type="catalytic activity">
    <reaction evidence="1">
        <text>ATP + protein L-histidine = ADP + protein N-phospho-L-histidine.</text>
        <dbReference type="EC" id="2.7.13.3"/>
    </reaction>
</comment>
<dbReference type="CDD" id="cd00082">
    <property type="entry name" value="HisKA"/>
    <property type="match status" value="1"/>
</dbReference>
<keyword evidence="19" id="KW-1185">Reference proteome</keyword>
<dbReference type="InterPro" id="IPR005467">
    <property type="entry name" value="His_kinase_dom"/>
</dbReference>
<dbReference type="InterPro" id="IPR036097">
    <property type="entry name" value="HisK_dim/P_sf"/>
</dbReference>
<keyword evidence="12 15" id="KW-1133">Transmembrane helix</keyword>
<dbReference type="InterPro" id="IPR003594">
    <property type="entry name" value="HATPase_dom"/>
</dbReference>
<evidence type="ECO:0000256" key="4">
    <source>
        <dbReference type="ARBA" id="ARBA00022475"/>
    </source>
</evidence>
<organism evidence="18 19">
    <name type="scientific">Sulfitobacter albidus</name>
    <dbReference type="NCBI Taxonomy" id="2829501"/>
    <lineage>
        <taxon>Bacteria</taxon>
        <taxon>Pseudomonadati</taxon>
        <taxon>Pseudomonadota</taxon>
        <taxon>Alphaproteobacteria</taxon>
        <taxon>Rhodobacterales</taxon>
        <taxon>Roseobacteraceae</taxon>
        <taxon>Sulfitobacter</taxon>
    </lineage>
</organism>
<dbReference type="GO" id="GO:0000155">
    <property type="term" value="F:phosphorelay sensor kinase activity"/>
    <property type="evidence" value="ECO:0007669"/>
    <property type="project" value="InterPro"/>
</dbReference>
<keyword evidence="9" id="KW-0547">Nucleotide-binding</keyword>
<evidence type="ECO:0000313" key="19">
    <source>
        <dbReference type="Proteomes" id="UP000683291"/>
    </source>
</evidence>
<dbReference type="Pfam" id="PF00512">
    <property type="entry name" value="HisKA"/>
    <property type="match status" value="1"/>
</dbReference>
<keyword evidence="6" id="KW-0597">Phosphoprotein</keyword>
<dbReference type="Gene3D" id="1.10.287.130">
    <property type="match status" value="1"/>
</dbReference>
<evidence type="ECO:0000256" key="11">
    <source>
        <dbReference type="ARBA" id="ARBA00022840"/>
    </source>
</evidence>
<keyword evidence="14 15" id="KW-0472">Membrane</keyword>
<evidence type="ECO:0000256" key="12">
    <source>
        <dbReference type="ARBA" id="ARBA00022989"/>
    </source>
</evidence>
<feature type="transmembrane region" description="Helical" evidence="15">
    <location>
        <begin position="152"/>
        <end position="171"/>
    </location>
</feature>
<dbReference type="InterPro" id="IPR036890">
    <property type="entry name" value="HATPase_C_sf"/>
</dbReference>
<dbReference type="Gene3D" id="3.30.565.10">
    <property type="entry name" value="Histidine kinase-like ATPase, C-terminal domain"/>
    <property type="match status" value="1"/>
</dbReference>
<dbReference type="InterPro" id="IPR003660">
    <property type="entry name" value="HAMP_dom"/>
</dbReference>
<evidence type="ECO:0000256" key="9">
    <source>
        <dbReference type="ARBA" id="ARBA00022741"/>
    </source>
</evidence>
<name>A0A975JFT3_9RHOB</name>
<evidence type="ECO:0000256" key="6">
    <source>
        <dbReference type="ARBA" id="ARBA00022553"/>
    </source>
</evidence>
<keyword evidence="5" id="KW-0997">Cell inner membrane</keyword>
<evidence type="ECO:0000256" key="14">
    <source>
        <dbReference type="ARBA" id="ARBA00023136"/>
    </source>
</evidence>
<dbReference type="PANTHER" id="PTHR44936">
    <property type="entry name" value="SENSOR PROTEIN CREC"/>
    <property type="match status" value="1"/>
</dbReference>
<dbReference type="SMART" id="SM00387">
    <property type="entry name" value="HATPase_c"/>
    <property type="match status" value="1"/>
</dbReference>
<evidence type="ECO:0000256" key="15">
    <source>
        <dbReference type="SAM" id="Phobius"/>
    </source>
</evidence>
<gene>
    <name evidence="18" type="ORF">KDD17_07220</name>
</gene>
<dbReference type="PRINTS" id="PR00344">
    <property type="entry name" value="BCTRLSENSOR"/>
</dbReference>
<keyword evidence="11" id="KW-0067">ATP-binding</keyword>
<evidence type="ECO:0000256" key="7">
    <source>
        <dbReference type="ARBA" id="ARBA00022679"/>
    </source>
</evidence>
<keyword evidence="4" id="KW-1003">Cell membrane</keyword>
<dbReference type="GO" id="GO:0005524">
    <property type="term" value="F:ATP binding"/>
    <property type="evidence" value="ECO:0007669"/>
    <property type="project" value="UniProtKB-KW"/>
</dbReference>
<dbReference type="SUPFAM" id="SSF47384">
    <property type="entry name" value="Homodimeric domain of signal transducing histidine kinase"/>
    <property type="match status" value="1"/>
</dbReference>
<sequence length="430" mass="47128">MSFGWLKHYMPRGIYGRAALILLLPVVVLQLVVTVLFAQRHFEGVTQQMTDTMLREISLVRAVQRAGGDPAAALAPLGIGVTTGGAALESGRLWYDYSGRVLMQRLADRLPGYLAADLRDTDVVRIAVDEMPEPLVLSFDRRRITAANPHQLFVYMTVFGFLMTVIAIIFLRNQLRPIRRLARAAEAFGKGRQMSLTPTGAVELRAAGHAFLDMRARIERHIEQRTLMLSGVSHDMRTPLTRLRLGLAMIDEEDAAPLLRDVDDMQDMLDEFLNFAKGMAEGEPERVDPREIVTEIVDNARREGKPVTLVQTGEGSGTVALREVAVRRAVENLINNAVRYGTRAVVTVSLTDKTLRIRVEDDGPGIPAEQRDRALRPFTRLDAARNQNAGGGVGLGLAIAADVARGHGGTLRLGASEDLGGLCADLVLGR</sequence>
<keyword evidence="8 15" id="KW-0812">Transmembrane</keyword>
<dbReference type="EMBL" id="CP073581">
    <property type="protein sequence ID" value="QUJ77731.1"/>
    <property type="molecule type" value="Genomic_DNA"/>
</dbReference>
<dbReference type="SMART" id="SM00304">
    <property type="entry name" value="HAMP"/>
    <property type="match status" value="1"/>
</dbReference>
<evidence type="ECO:0000256" key="8">
    <source>
        <dbReference type="ARBA" id="ARBA00022692"/>
    </source>
</evidence>
<dbReference type="KEGG" id="sual:KDD17_07220"/>
<dbReference type="PROSITE" id="PS50885">
    <property type="entry name" value="HAMP"/>
    <property type="match status" value="1"/>
</dbReference>
<dbReference type="GO" id="GO:0005886">
    <property type="term" value="C:plasma membrane"/>
    <property type="evidence" value="ECO:0007669"/>
    <property type="project" value="UniProtKB-SubCell"/>
</dbReference>
<keyword evidence="13" id="KW-0902">Two-component regulatory system</keyword>
<dbReference type="EC" id="2.7.13.3" evidence="3"/>
<evidence type="ECO:0000256" key="5">
    <source>
        <dbReference type="ARBA" id="ARBA00022519"/>
    </source>
</evidence>
<dbReference type="Pfam" id="PF02518">
    <property type="entry name" value="HATPase_c"/>
    <property type="match status" value="1"/>
</dbReference>
<keyword evidence="7" id="KW-0808">Transferase</keyword>
<dbReference type="SMART" id="SM00388">
    <property type="entry name" value="HisKA"/>
    <property type="match status" value="1"/>
</dbReference>
<evidence type="ECO:0000256" key="13">
    <source>
        <dbReference type="ARBA" id="ARBA00023012"/>
    </source>
</evidence>
<reference evidence="18" key="1">
    <citation type="submission" date="2021-04" db="EMBL/GenBank/DDBJ databases">
        <title>Complete genome sequence for Sulfitobacter sp. strain JK7-1.</title>
        <authorList>
            <person name="Park S.-J."/>
        </authorList>
    </citation>
    <scope>NUCLEOTIDE SEQUENCE</scope>
    <source>
        <strain evidence="18">JK7-1</strain>
    </source>
</reference>
<dbReference type="InterPro" id="IPR003661">
    <property type="entry name" value="HisK_dim/P_dom"/>
</dbReference>
<keyword evidence="10" id="KW-0418">Kinase</keyword>
<dbReference type="Proteomes" id="UP000683291">
    <property type="component" value="Chromosome 1"/>
</dbReference>
<evidence type="ECO:0000259" key="16">
    <source>
        <dbReference type="PROSITE" id="PS50109"/>
    </source>
</evidence>
<dbReference type="PROSITE" id="PS50109">
    <property type="entry name" value="HIS_KIN"/>
    <property type="match status" value="1"/>
</dbReference>
<proteinExistence type="predicted"/>
<evidence type="ECO:0000256" key="10">
    <source>
        <dbReference type="ARBA" id="ARBA00022777"/>
    </source>
</evidence>
<dbReference type="PANTHER" id="PTHR44936:SF5">
    <property type="entry name" value="SENSOR HISTIDINE KINASE ENVZ"/>
    <property type="match status" value="1"/>
</dbReference>